<gene>
    <name evidence="1" type="ORF">GCM10022263_28190</name>
</gene>
<organism evidence="1 2">
    <name type="scientific">Nocardioides daeguensis</name>
    <dbReference type="NCBI Taxonomy" id="908359"/>
    <lineage>
        <taxon>Bacteria</taxon>
        <taxon>Bacillati</taxon>
        <taxon>Actinomycetota</taxon>
        <taxon>Actinomycetes</taxon>
        <taxon>Propionibacteriales</taxon>
        <taxon>Nocardioidaceae</taxon>
        <taxon>Nocardioides</taxon>
    </lineage>
</organism>
<protein>
    <recommendedName>
        <fullName evidence="3">ADP ribosyltransferase domain-containing protein</fullName>
    </recommendedName>
</protein>
<comment type="caution">
    <text evidence="1">The sequence shown here is derived from an EMBL/GenBank/DDBJ whole genome shotgun (WGS) entry which is preliminary data.</text>
</comment>
<accession>A0ABP6VT82</accession>
<reference evidence="2" key="1">
    <citation type="journal article" date="2019" name="Int. J. Syst. Evol. Microbiol.">
        <title>The Global Catalogue of Microorganisms (GCM) 10K type strain sequencing project: providing services to taxonomists for standard genome sequencing and annotation.</title>
        <authorList>
            <consortium name="The Broad Institute Genomics Platform"/>
            <consortium name="The Broad Institute Genome Sequencing Center for Infectious Disease"/>
            <person name="Wu L."/>
            <person name="Ma J."/>
        </authorList>
    </citation>
    <scope>NUCLEOTIDE SEQUENCE [LARGE SCALE GENOMIC DNA]</scope>
    <source>
        <strain evidence="2">JCM 17460</strain>
    </source>
</reference>
<evidence type="ECO:0000313" key="1">
    <source>
        <dbReference type="EMBL" id="GAA3539016.1"/>
    </source>
</evidence>
<sequence length="223" mass="24489">MFPVEELLEWKQAQVAQAGGSAISDAEIVAYVKSMESALQSVYEALQVTTAVDIVPARRVPNTYMTMSTDLFEALQRESPEQVEAFTKELIGVSVANVGFSGVDVVGAGLELVLHRAKDTPAPWFFPTGWSPQSLPHRLQGRSSAVWYAEADSARGLVIEAIQKYKTYPTHVRAFASYADGTREVGVWVPFLDFAEQTRLYDAERLIQIRSVAPVDLAGPPVN</sequence>
<dbReference type="RefSeq" id="WP_246592698.1">
    <property type="nucleotide sequence ID" value="NZ_BAABBB010000015.1"/>
</dbReference>
<dbReference type="Proteomes" id="UP001500301">
    <property type="component" value="Unassembled WGS sequence"/>
</dbReference>
<keyword evidence="2" id="KW-1185">Reference proteome</keyword>
<proteinExistence type="predicted"/>
<dbReference type="EMBL" id="BAABBB010000015">
    <property type="protein sequence ID" value="GAA3539016.1"/>
    <property type="molecule type" value="Genomic_DNA"/>
</dbReference>
<evidence type="ECO:0008006" key="3">
    <source>
        <dbReference type="Google" id="ProtNLM"/>
    </source>
</evidence>
<name>A0ABP6VT82_9ACTN</name>
<evidence type="ECO:0000313" key="2">
    <source>
        <dbReference type="Proteomes" id="UP001500301"/>
    </source>
</evidence>